<name>A0A843WU53_COLES</name>
<sequence length="108" mass="12512">MFCGIISAEHKYIMCHLTCNLILFIMETLMFMLPFLFCSFSCQISVLQMLTFTHMKLCVPFEISKHKIHSLFLRLTNDCFLTPKPCFQQVSGLSPTTIFSNGLSLYKR</sequence>
<proteinExistence type="predicted"/>
<protein>
    <submittedName>
        <fullName evidence="2">Uncharacterized protein</fullName>
    </submittedName>
</protein>
<keyword evidence="1" id="KW-0472">Membrane</keyword>
<comment type="caution">
    <text evidence="2">The sequence shown here is derived from an EMBL/GenBank/DDBJ whole genome shotgun (WGS) entry which is preliminary data.</text>
</comment>
<accession>A0A843WU53</accession>
<reference evidence="2" key="1">
    <citation type="submission" date="2017-07" db="EMBL/GenBank/DDBJ databases">
        <title>Taro Niue Genome Assembly and Annotation.</title>
        <authorList>
            <person name="Atibalentja N."/>
            <person name="Keating K."/>
            <person name="Fields C.J."/>
        </authorList>
    </citation>
    <scope>NUCLEOTIDE SEQUENCE</scope>
    <source>
        <strain evidence="2">Niue_2</strain>
        <tissue evidence="2">Leaf</tissue>
    </source>
</reference>
<evidence type="ECO:0000313" key="3">
    <source>
        <dbReference type="Proteomes" id="UP000652761"/>
    </source>
</evidence>
<dbReference type="Proteomes" id="UP000652761">
    <property type="component" value="Unassembled WGS sequence"/>
</dbReference>
<dbReference type="AlphaFoldDB" id="A0A843WU53"/>
<evidence type="ECO:0000313" key="2">
    <source>
        <dbReference type="EMBL" id="MQM07985.1"/>
    </source>
</evidence>
<keyword evidence="3" id="KW-1185">Reference proteome</keyword>
<evidence type="ECO:0000256" key="1">
    <source>
        <dbReference type="SAM" id="Phobius"/>
    </source>
</evidence>
<keyword evidence="1" id="KW-1133">Transmembrane helix</keyword>
<keyword evidence="1" id="KW-0812">Transmembrane</keyword>
<dbReference type="EMBL" id="NMUH01004005">
    <property type="protein sequence ID" value="MQM07985.1"/>
    <property type="molecule type" value="Genomic_DNA"/>
</dbReference>
<organism evidence="2 3">
    <name type="scientific">Colocasia esculenta</name>
    <name type="common">Wild taro</name>
    <name type="synonym">Arum esculentum</name>
    <dbReference type="NCBI Taxonomy" id="4460"/>
    <lineage>
        <taxon>Eukaryota</taxon>
        <taxon>Viridiplantae</taxon>
        <taxon>Streptophyta</taxon>
        <taxon>Embryophyta</taxon>
        <taxon>Tracheophyta</taxon>
        <taxon>Spermatophyta</taxon>
        <taxon>Magnoliopsida</taxon>
        <taxon>Liliopsida</taxon>
        <taxon>Araceae</taxon>
        <taxon>Aroideae</taxon>
        <taxon>Colocasieae</taxon>
        <taxon>Colocasia</taxon>
    </lineage>
</organism>
<gene>
    <name evidence="2" type="ORF">Taro_040832</name>
</gene>
<feature type="transmembrane region" description="Helical" evidence="1">
    <location>
        <begin position="12"/>
        <end position="37"/>
    </location>
</feature>